<dbReference type="SMART" id="SM00360">
    <property type="entry name" value="RRM"/>
    <property type="match status" value="1"/>
</dbReference>
<keyword evidence="1" id="KW-0694">RNA-binding</keyword>
<dbReference type="EMBL" id="CAJNNV010025247">
    <property type="protein sequence ID" value="CAE8613387.1"/>
    <property type="molecule type" value="Genomic_DNA"/>
</dbReference>
<dbReference type="PANTHER" id="PTHR15241:SF304">
    <property type="entry name" value="RRM DOMAIN-CONTAINING PROTEIN"/>
    <property type="match status" value="1"/>
</dbReference>
<gene>
    <name evidence="4" type="ORF">PGLA1383_LOCUS31154</name>
    <name evidence="5" type="ORF">PGLA2088_LOCUS43132</name>
</gene>
<dbReference type="EMBL" id="CAJNNW010034654">
    <property type="protein sequence ID" value="CAE8723428.1"/>
    <property type="molecule type" value="Genomic_DNA"/>
</dbReference>
<dbReference type="Proteomes" id="UP000654075">
    <property type="component" value="Unassembled WGS sequence"/>
</dbReference>
<feature type="region of interest" description="Disordered" evidence="2">
    <location>
        <begin position="172"/>
        <end position="195"/>
    </location>
</feature>
<dbReference type="InterPro" id="IPR012677">
    <property type="entry name" value="Nucleotide-bd_a/b_plait_sf"/>
</dbReference>
<feature type="compositionally biased region" description="Basic and acidic residues" evidence="2">
    <location>
        <begin position="274"/>
        <end position="347"/>
    </location>
</feature>
<dbReference type="PROSITE" id="PS50102">
    <property type="entry name" value="RRM"/>
    <property type="match status" value="1"/>
</dbReference>
<feature type="compositionally biased region" description="Basic residues" evidence="2">
    <location>
        <begin position="93"/>
        <end position="102"/>
    </location>
</feature>
<evidence type="ECO:0000313" key="4">
    <source>
        <dbReference type="EMBL" id="CAE8613387.1"/>
    </source>
</evidence>
<dbReference type="GO" id="GO:0003723">
    <property type="term" value="F:RNA binding"/>
    <property type="evidence" value="ECO:0007669"/>
    <property type="project" value="UniProtKB-UniRule"/>
</dbReference>
<evidence type="ECO:0000256" key="1">
    <source>
        <dbReference type="PROSITE-ProRule" id="PRU00176"/>
    </source>
</evidence>
<proteinExistence type="predicted"/>
<feature type="non-terminal residue" evidence="4">
    <location>
        <position position="1"/>
    </location>
</feature>
<feature type="region of interest" description="Disordered" evidence="2">
    <location>
        <begin position="267"/>
        <end position="347"/>
    </location>
</feature>
<evidence type="ECO:0000256" key="2">
    <source>
        <dbReference type="SAM" id="MobiDB-lite"/>
    </source>
</evidence>
<feature type="region of interest" description="Disordered" evidence="2">
    <location>
        <begin position="61"/>
        <end position="157"/>
    </location>
</feature>
<dbReference type="InterPro" id="IPR000504">
    <property type="entry name" value="RRM_dom"/>
</dbReference>
<protein>
    <recommendedName>
        <fullName evidence="3">RRM domain-containing protein</fullName>
    </recommendedName>
</protein>
<feature type="compositionally biased region" description="Basic and acidic residues" evidence="2">
    <location>
        <begin position="143"/>
        <end position="157"/>
    </location>
</feature>
<dbReference type="OrthoDB" id="439808at2759"/>
<feature type="non-terminal residue" evidence="4">
    <location>
        <position position="347"/>
    </location>
</feature>
<feature type="compositionally biased region" description="Basic residues" evidence="2">
    <location>
        <begin position="17"/>
        <end position="26"/>
    </location>
</feature>
<dbReference type="SUPFAM" id="SSF54928">
    <property type="entry name" value="RNA-binding domain, RBD"/>
    <property type="match status" value="1"/>
</dbReference>
<dbReference type="PANTHER" id="PTHR15241">
    <property type="entry name" value="TRANSFORMER-2-RELATED"/>
    <property type="match status" value="1"/>
</dbReference>
<sequence length="347" mass="37274">MAVEVPGIRMFESQVRKVKRGKRRLAPRTSEKPQAENAKGLSIIDELLGPGEAQPVTQVFPTAVSAGPRKTKKRKAKDLPEASLAAEAQVKSPKQKKGKKYKASVAAAAASLPGEEDMSDVEPGIAERPGARSIGGVSSGLERAGEKVETEQSLKEDAERTLRLLGQVLEQTDAVEDELSEEETKPKDHKERRKALAPESRKIFVGGLPWKVDAETAQEYFEQFGDIDSFNMPTNKQTGKPMGIAFIVYSSADSLEKAVAIDGKNYRGQKLRVRVADPDAMGKDAPGKPKGDADKDDVADKGKGKSKGKDKDAKGKGWGKGGDDRQSQGKGKGKDKGGKDKGNLALL</sequence>
<evidence type="ECO:0000313" key="5">
    <source>
        <dbReference type="EMBL" id="CAE8723428.1"/>
    </source>
</evidence>
<comment type="caution">
    <text evidence="4">The sequence shown here is derived from an EMBL/GenBank/DDBJ whole genome shotgun (WGS) entry which is preliminary data.</text>
</comment>
<organism evidence="4 6">
    <name type="scientific">Polarella glacialis</name>
    <name type="common">Dinoflagellate</name>
    <dbReference type="NCBI Taxonomy" id="89957"/>
    <lineage>
        <taxon>Eukaryota</taxon>
        <taxon>Sar</taxon>
        <taxon>Alveolata</taxon>
        <taxon>Dinophyceae</taxon>
        <taxon>Suessiales</taxon>
        <taxon>Suessiaceae</taxon>
        <taxon>Polarella</taxon>
    </lineage>
</organism>
<feature type="domain" description="RRM" evidence="3">
    <location>
        <begin position="201"/>
        <end position="278"/>
    </location>
</feature>
<evidence type="ECO:0000313" key="6">
    <source>
        <dbReference type="Proteomes" id="UP000654075"/>
    </source>
</evidence>
<feature type="region of interest" description="Disordered" evidence="2">
    <location>
        <begin position="17"/>
        <end position="40"/>
    </location>
</feature>
<reference evidence="4" key="1">
    <citation type="submission" date="2021-02" db="EMBL/GenBank/DDBJ databases">
        <authorList>
            <person name="Dougan E. K."/>
            <person name="Rhodes N."/>
            <person name="Thang M."/>
            <person name="Chan C."/>
        </authorList>
    </citation>
    <scope>NUCLEOTIDE SEQUENCE</scope>
</reference>
<dbReference type="Pfam" id="PF00076">
    <property type="entry name" value="RRM_1"/>
    <property type="match status" value="1"/>
</dbReference>
<dbReference type="Proteomes" id="UP000626109">
    <property type="component" value="Unassembled WGS sequence"/>
</dbReference>
<dbReference type="Gene3D" id="3.30.70.330">
    <property type="match status" value="1"/>
</dbReference>
<name>A0A813FJ19_POLGL</name>
<feature type="compositionally biased region" description="Basic and acidic residues" evidence="2">
    <location>
        <begin position="182"/>
        <end position="195"/>
    </location>
</feature>
<dbReference type="InterPro" id="IPR035979">
    <property type="entry name" value="RBD_domain_sf"/>
</dbReference>
<accession>A0A813FJ19</accession>
<keyword evidence="6" id="KW-1185">Reference proteome</keyword>
<evidence type="ECO:0000259" key="3">
    <source>
        <dbReference type="PROSITE" id="PS50102"/>
    </source>
</evidence>
<dbReference type="AlphaFoldDB" id="A0A813FJ19"/>